<dbReference type="Gene3D" id="2.40.128.110">
    <property type="entry name" value="Lipid/polyisoprenoid-binding, YceI-like"/>
    <property type="match status" value="1"/>
</dbReference>
<dbReference type="STRING" id="435.A0U92_05450"/>
<gene>
    <name evidence="3" type="ORF">A0U92_05450</name>
</gene>
<dbReference type="OrthoDB" id="9811006at2"/>
<protein>
    <submittedName>
        <fullName evidence="3">Polyisoprenoid-binding protein</fullName>
    </submittedName>
</protein>
<evidence type="ECO:0000313" key="4">
    <source>
        <dbReference type="Proteomes" id="UP000188937"/>
    </source>
</evidence>
<evidence type="ECO:0000313" key="3">
    <source>
        <dbReference type="EMBL" id="AQS84311.1"/>
    </source>
</evidence>
<dbReference type="SMART" id="SM00867">
    <property type="entry name" value="YceI"/>
    <property type="match status" value="1"/>
</dbReference>
<feature type="domain" description="Lipid/polyisoprenoid-binding YceI-like" evidence="2">
    <location>
        <begin position="36"/>
        <end position="200"/>
    </location>
</feature>
<dbReference type="InterPro" id="IPR007372">
    <property type="entry name" value="Lipid/polyisoprenoid-bd_YceI"/>
</dbReference>
<keyword evidence="4" id="KW-1185">Reference proteome</keyword>
<dbReference type="PANTHER" id="PTHR34406:SF1">
    <property type="entry name" value="PROTEIN YCEI"/>
    <property type="match status" value="1"/>
</dbReference>
<sequence>MKKRTLLTSSLAAFGLIAALGTASAAPLPADIKAGQYVIEPGHTQVVFSLLHFGFTNYSGLFSDASGTLKFNPKHLDKTKLDVALKIDSVQTTSSRLTDELKASDWFDAARFPTATFVSSSVTQTGEGEADIAGSLTLHGITKPATLHAHFIGAGVNPMDKAYTIGFEGTTTVKRSEFGVSKYVPMVGDDVTLTIAGAFEKK</sequence>
<dbReference type="Proteomes" id="UP000188937">
    <property type="component" value="Chromosome"/>
</dbReference>
<dbReference type="EMBL" id="CP014692">
    <property type="protein sequence ID" value="AQS84311.1"/>
    <property type="molecule type" value="Genomic_DNA"/>
</dbReference>
<name>A0A1U9KES7_ACEAC</name>
<accession>A0A1U9KES7</accession>
<dbReference type="AlphaFoldDB" id="A0A1U9KES7"/>
<dbReference type="SUPFAM" id="SSF101874">
    <property type="entry name" value="YceI-like"/>
    <property type="match status" value="1"/>
</dbReference>
<evidence type="ECO:0000256" key="1">
    <source>
        <dbReference type="SAM" id="SignalP"/>
    </source>
</evidence>
<proteinExistence type="predicted"/>
<dbReference type="RefSeq" id="WP_077812353.1">
    <property type="nucleotide sequence ID" value="NZ_CP014692.1"/>
</dbReference>
<dbReference type="PANTHER" id="PTHR34406">
    <property type="entry name" value="PROTEIN YCEI"/>
    <property type="match status" value="1"/>
</dbReference>
<evidence type="ECO:0000259" key="2">
    <source>
        <dbReference type="SMART" id="SM00867"/>
    </source>
</evidence>
<reference evidence="3 4" key="1">
    <citation type="submission" date="2016-03" db="EMBL/GenBank/DDBJ databases">
        <title>Acetic acid bacteria sequencing.</title>
        <authorList>
            <person name="Brandt J."/>
            <person name="Jakob F."/>
            <person name="Vogel R.F."/>
        </authorList>
    </citation>
    <scope>NUCLEOTIDE SEQUENCE [LARGE SCALE GENOMIC DNA]</scope>
    <source>
        <strain evidence="3 4">TMW2.1153</strain>
    </source>
</reference>
<feature type="signal peptide" evidence="1">
    <location>
        <begin position="1"/>
        <end position="25"/>
    </location>
</feature>
<dbReference type="KEGG" id="aace:A0U92_05450"/>
<dbReference type="Pfam" id="PF04264">
    <property type="entry name" value="YceI"/>
    <property type="match status" value="1"/>
</dbReference>
<keyword evidence="1" id="KW-0732">Signal</keyword>
<feature type="chain" id="PRO_5013228191" evidence="1">
    <location>
        <begin position="26"/>
        <end position="202"/>
    </location>
</feature>
<organism evidence="3 4">
    <name type="scientific">Acetobacter aceti</name>
    <dbReference type="NCBI Taxonomy" id="435"/>
    <lineage>
        <taxon>Bacteria</taxon>
        <taxon>Pseudomonadati</taxon>
        <taxon>Pseudomonadota</taxon>
        <taxon>Alphaproteobacteria</taxon>
        <taxon>Acetobacterales</taxon>
        <taxon>Acetobacteraceae</taxon>
        <taxon>Acetobacter</taxon>
        <taxon>Acetobacter subgen. Acetobacter</taxon>
    </lineage>
</organism>
<dbReference type="InterPro" id="IPR036761">
    <property type="entry name" value="TTHA0802/YceI-like_sf"/>
</dbReference>